<dbReference type="PANTHER" id="PTHR43364:SF6">
    <property type="entry name" value="OXIDOREDUCTASE-RELATED"/>
    <property type="match status" value="1"/>
</dbReference>
<dbReference type="Proteomes" id="UP000033411">
    <property type="component" value="Unassembled WGS sequence"/>
</dbReference>
<protein>
    <submittedName>
        <fullName evidence="2">Alcohol dehydrogenase</fullName>
    </submittedName>
</protein>
<proteinExistence type="predicted"/>
<dbReference type="CDD" id="cd19081">
    <property type="entry name" value="AKR_AKR9C1"/>
    <property type="match status" value="1"/>
</dbReference>
<gene>
    <name evidence="2" type="ORF">WH87_09875</name>
</gene>
<dbReference type="RefSeq" id="WP_046139289.1">
    <property type="nucleotide sequence ID" value="NZ_LANJ01000016.1"/>
</dbReference>
<dbReference type="PRINTS" id="PR00069">
    <property type="entry name" value="ALDKETRDTASE"/>
</dbReference>
<name>A0A0F5QB48_9HYPH</name>
<comment type="caution">
    <text evidence="2">The sequence shown here is derived from an EMBL/GenBank/DDBJ whole genome shotgun (WGS) entry which is preliminary data.</text>
</comment>
<dbReference type="GO" id="GO:0016491">
    <property type="term" value="F:oxidoreductase activity"/>
    <property type="evidence" value="ECO:0007669"/>
    <property type="project" value="InterPro"/>
</dbReference>
<dbReference type="InterPro" id="IPR036812">
    <property type="entry name" value="NAD(P)_OxRdtase_dom_sf"/>
</dbReference>
<dbReference type="AlphaFoldDB" id="A0A0F5QB48"/>
<dbReference type="PATRIC" id="fig|1293439.3.peg.1555"/>
<dbReference type="InterPro" id="IPR023210">
    <property type="entry name" value="NADP_OxRdtase_dom"/>
</dbReference>
<dbReference type="SUPFAM" id="SSF51430">
    <property type="entry name" value="NAD(P)-linked oxidoreductase"/>
    <property type="match status" value="1"/>
</dbReference>
<sequence length="313" mass="33697">MDRRPLGRSELVIEPLVLGTNVFGWTVDQAGAFDILDAYAEAGFTAIDTAEGYPNWVPGNPPGLSETIIGNWFKARGNREAMHLFTKVNSANQPGGLSAEAIKAGVEGSLKRLQTDYIDLYFSHWPDPTTSHEETLGAYDTLIRAGKVRVIGASNFPPAMVREANEIAVIKSLQGYDVLQPRYNLYDRAEFEGDLQKLVLEDDIGTIVYYSLASGFLTGKYRSKDDLGKSQRGGGIEKYLDAKGQSILASLDTVAKANDATPAEVSLAWLVAQPGVSAPIASATSVAQVQSLAKGVRLKLSEDDVKALTDAGK</sequence>
<dbReference type="PANTHER" id="PTHR43364">
    <property type="entry name" value="NADH-SPECIFIC METHYLGLYOXAL REDUCTASE-RELATED"/>
    <property type="match status" value="1"/>
</dbReference>
<reference evidence="2 3" key="1">
    <citation type="submission" date="2015-03" db="EMBL/GenBank/DDBJ databases">
        <authorList>
            <person name="Lepp D."/>
            <person name="Hassan Y.I."/>
            <person name="Li X.-Z."/>
            <person name="Zhou T."/>
        </authorList>
    </citation>
    <scope>NUCLEOTIDE SEQUENCE [LARGE SCALE GENOMIC DNA]</scope>
    <source>
        <strain evidence="2 3">E84</strain>
    </source>
</reference>
<feature type="domain" description="NADP-dependent oxidoreductase" evidence="1">
    <location>
        <begin position="15"/>
        <end position="310"/>
    </location>
</feature>
<dbReference type="OrthoDB" id="8394608at2"/>
<evidence type="ECO:0000259" key="1">
    <source>
        <dbReference type="Pfam" id="PF00248"/>
    </source>
</evidence>
<dbReference type="GO" id="GO:0005829">
    <property type="term" value="C:cytosol"/>
    <property type="evidence" value="ECO:0007669"/>
    <property type="project" value="TreeGrafter"/>
</dbReference>
<keyword evidence="3" id="KW-1185">Reference proteome</keyword>
<dbReference type="Pfam" id="PF00248">
    <property type="entry name" value="Aldo_ket_red"/>
    <property type="match status" value="1"/>
</dbReference>
<dbReference type="InterPro" id="IPR050523">
    <property type="entry name" value="AKR_Detox_Biosynth"/>
</dbReference>
<accession>A0A0F5QB48</accession>
<dbReference type="InterPro" id="IPR020471">
    <property type="entry name" value="AKR"/>
</dbReference>
<dbReference type="EMBL" id="LANJ01000016">
    <property type="protein sequence ID" value="KKC37953.1"/>
    <property type="molecule type" value="Genomic_DNA"/>
</dbReference>
<dbReference type="Gene3D" id="3.20.20.100">
    <property type="entry name" value="NADP-dependent oxidoreductase domain"/>
    <property type="match status" value="1"/>
</dbReference>
<evidence type="ECO:0000313" key="2">
    <source>
        <dbReference type="EMBL" id="KKC37953.1"/>
    </source>
</evidence>
<evidence type="ECO:0000313" key="3">
    <source>
        <dbReference type="Proteomes" id="UP000033411"/>
    </source>
</evidence>
<organism evidence="2 3">
    <name type="scientific">Devosia epidermidihirudinis</name>
    <dbReference type="NCBI Taxonomy" id="1293439"/>
    <lineage>
        <taxon>Bacteria</taxon>
        <taxon>Pseudomonadati</taxon>
        <taxon>Pseudomonadota</taxon>
        <taxon>Alphaproteobacteria</taxon>
        <taxon>Hyphomicrobiales</taxon>
        <taxon>Devosiaceae</taxon>
        <taxon>Devosia</taxon>
    </lineage>
</organism>
<dbReference type="STRING" id="1293439.WH87_09875"/>